<dbReference type="Pfam" id="PF00126">
    <property type="entry name" value="HTH_1"/>
    <property type="match status" value="1"/>
</dbReference>
<dbReference type="CDD" id="cd05466">
    <property type="entry name" value="PBP2_LTTR_substrate"/>
    <property type="match status" value="1"/>
</dbReference>
<keyword evidence="7" id="KW-1185">Reference proteome</keyword>
<dbReference type="SUPFAM" id="SSF46785">
    <property type="entry name" value="Winged helix' DNA-binding domain"/>
    <property type="match status" value="1"/>
</dbReference>
<evidence type="ECO:0000259" key="5">
    <source>
        <dbReference type="PROSITE" id="PS50931"/>
    </source>
</evidence>
<dbReference type="SUPFAM" id="SSF53850">
    <property type="entry name" value="Periplasmic binding protein-like II"/>
    <property type="match status" value="1"/>
</dbReference>
<dbReference type="InterPro" id="IPR005119">
    <property type="entry name" value="LysR_subst-bd"/>
</dbReference>
<evidence type="ECO:0000313" key="7">
    <source>
        <dbReference type="Proteomes" id="UP000737171"/>
    </source>
</evidence>
<dbReference type="PROSITE" id="PS50931">
    <property type="entry name" value="HTH_LYSR"/>
    <property type="match status" value="1"/>
</dbReference>
<reference evidence="6 7" key="1">
    <citation type="submission" date="2020-05" db="EMBL/GenBank/DDBJ databases">
        <title>Aquincola sp. isolate from soil.</title>
        <authorList>
            <person name="Han J."/>
            <person name="Kim D.-U."/>
        </authorList>
    </citation>
    <scope>NUCLEOTIDE SEQUENCE [LARGE SCALE GENOMIC DNA]</scope>
    <source>
        <strain evidence="6 7">S2</strain>
    </source>
</reference>
<dbReference type="Proteomes" id="UP000737171">
    <property type="component" value="Unassembled WGS sequence"/>
</dbReference>
<dbReference type="Pfam" id="PF03466">
    <property type="entry name" value="LysR_substrate"/>
    <property type="match status" value="1"/>
</dbReference>
<dbReference type="RefSeq" id="WP_173130353.1">
    <property type="nucleotide sequence ID" value="NZ_JABRWJ010000009.1"/>
</dbReference>
<keyword evidence="3" id="KW-0238">DNA-binding</keyword>
<protein>
    <submittedName>
        <fullName evidence="6">LysR family transcriptional regulator</fullName>
    </submittedName>
</protein>
<gene>
    <name evidence="6" type="ORF">HLB44_27215</name>
</gene>
<dbReference type="PANTHER" id="PTHR30346">
    <property type="entry name" value="TRANSCRIPTIONAL DUAL REGULATOR HCAR-RELATED"/>
    <property type="match status" value="1"/>
</dbReference>
<accession>A0ABX2EPY3</accession>
<dbReference type="InterPro" id="IPR000847">
    <property type="entry name" value="LysR_HTH_N"/>
</dbReference>
<comment type="caution">
    <text evidence="6">The sequence shown here is derived from an EMBL/GenBank/DDBJ whole genome shotgun (WGS) entry which is preliminary data.</text>
</comment>
<organism evidence="6 7">
    <name type="scientific">Pseudaquabacterium terrae</name>
    <dbReference type="NCBI Taxonomy" id="2732868"/>
    <lineage>
        <taxon>Bacteria</taxon>
        <taxon>Pseudomonadati</taxon>
        <taxon>Pseudomonadota</taxon>
        <taxon>Betaproteobacteria</taxon>
        <taxon>Burkholderiales</taxon>
        <taxon>Sphaerotilaceae</taxon>
        <taxon>Pseudaquabacterium</taxon>
    </lineage>
</organism>
<evidence type="ECO:0000313" key="6">
    <source>
        <dbReference type="EMBL" id="NRF70701.1"/>
    </source>
</evidence>
<evidence type="ECO:0000256" key="4">
    <source>
        <dbReference type="ARBA" id="ARBA00023163"/>
    </source>
</evidence>
<dbReference type="PANTHER" id="PTHR30346:SF28">
    <property type="entry name" value="HTH-TYPE TRANSCRIPTIONAL REGULATOR CYNR"/>
    <property type="match status" value="1"/>
</dbReference>
<proteinExistence type="inferred from homology"/>
<evidence type="ECO:0000256" key="1">
    <source>
        <dbReference type="ARBA" id="ARBA00009437"/>
    </source>
</evidence>
<dbReference type="Gene3D" id="1.10.10.10">
    <property type="entry name" value="Winged helix-like DNA-binding domain superfamily/Winged helix DNA-binding domain"/>
    <property type="match status" value="1"/>
</dbReference>
<dbReference type="InterPro" id="IPR036388">
    <property type="entry name" value="WH-like_DNA-bd_sf"/>
</dbReference>
<sequence>MRALNLDQLRTLVSVLELGSFSAAARALHLAQPTISLHVAELESKLGTPLLLRGGPRVQPTPAGELLAERAHRLLRDADEAIELVQRQRDGRAGRVRLGSSTGAMVHLLPQLLEALDAALPEIDVQVTIGRSSELMAKLFVGDVDLALVALPQPRYPQIRVTPWRSTPMMAMLPARWPAPKLITPQWLADKPLILNEPDTHVRRQVMDWFAGAGVLPRARIEMSFNEVTRRLIAAGYGAAILPFEHPSEALDGRIQVLRLKPAMPRRLGVACRSAKTLAAPIRSVLDAVMAFRE</sequence>
<evidence type="ECO:0000256" key="3">
    <source>
        <dbReference type="ARBA" id="ARBA00023125"/>
    </source>
</evidence>
<dbReference type="InterPro" id="IPR036390">
    <property type="entry name" value="WH_DNA-bd_sf"/>
</dbReference>
<name>A0ABX2EPY3_9BURK</name>
<comment type="similarity">
    <text evidence="1">Belongs to the LysR transcriptional regulatory family.</text>
</comment>
<feature type="domain" description="HTH lysR-type" evidence="5">
    <location>
        <begin position="4"/>
        <end position="61"/>
    </location>
</feature>
<evidence type="ECO:0000256" key="2">
    <source>
        <dbReference type="ARBA" id="ARBA00023015"/>
    </source>
</evidence>
<keyword evidence="2" id="KW-0805">Transcription regulation</keyword>
<dbReference type="Gene3D" id="3.40.190.10">
    <property type="entry name" value="Periplasmic binding protein-like II"/>
    <property type="match status" value="2"/>
</dbReference>
<dbReference type="EMBL" id="JABRWJ010000009">
    <property type="protein sequence ID" value="NRF70701.1"/>
    <property type="molecule type" value="Genomic_DNA"/>
</dbReference>
<keyword evidence="4" id="KW-0804">Transcription</keyword>
<dbReference type="PRINTS" id="PR00039">
    <property type="entry name" value="HTHLYSR"/>
</dbReference>